<dbReference type="GeneID" id="80539758"/>
<evidence type="ECO:0000313" key="1">
    <source>
        <dbReference type="EMBL" id="QWT43288.1"/>
    </source>
</evidence>
<protein>
    <submittedName>
        <fullName evidence="1">Matrix protein</fullName>
    </submittedName>
</protein>
<dbReference type="Proteomes" id="UP000830740">
    <property type="component" value="Segment"/>
</dbReference>
<gene>
    <name evidence="1" type="primary">M</name>
</gene>
<accession>A0AAE7RY91</accession>
<organism evidence="1 2">
    <name type="scientific">Anisopteromalus calandrae negative-strand RNA virus 2</name>
    <dbReference type="NCBI Taxonomy" id="2848910"/>
    <lineage>
        <taxon>Viruses</taxon>
        <taxon>Riboviria</taxon>
        <taxon>Orthornavirae</taxon>
        <taxon>Negarnaviricota</taxon>
        <taxon>Haploviricotina</taxon>
        <taxon>Monjiviricetes</taxon>
        <taxon>Mononegavirales</taxon>
        <taxon>Lispiviridae</taxon>
        <taxon>Anicalvirus</taxon>
        <taxon>Anicalvirus hangzhouense</taxon>
    </lineage>
</organism>
<reference evidence="1" key="1">
    <citation type="journal article" date="2021" name="MSphere">
        <title>Diverse RNA Viruses Discovered in Three Parasitoid Wasps of the Rice Weevil Sitophilus oryzae.</title>
        <authorList>
            <person name="Wang F."/>
            <person name="Yuan B."/>
            <person name="Xiao S."/>
            <person name="Zhang J."/>
            <person name="Jia W."/>
            <person name="Fang Q."/>
            <person name="Wang F."/>
            <person name="Song Q."/>
            <person name="Ye G."/>
        </authorList>
    </citation>
    <scope>NUCLEOTIDE SEQUENCE</scope>
</reference>
<dbReference type="EMBL" id="MW864603">
    <property type="protein sequence ID" value="QWT43288.1"/>
    <property type="molecule type" value="Genomic_RNA"/>
</dbReference>
<sequence>MAPGAYLLLTYKVRDANTGFTYSGTKIIGTYATMPKTPIIDLKNTLRLCTHKIETVLSTEWYLYISMGCPGPHGLSYTISPQNGHANMKVSLHKNLGLSNRELQVGKYVLYEYDYVIIESDNYQEI</sequence>
<proteinExistence type="predicted"/>
<name>A0AAE7RY91_9MONO</name>
<evidence type="ECO:0000313" key="2">
    <source>
        <dbReference type="Proteomes" id="UP000830740"/>
    </source>
</evidence>
<dbReference type="RefSeq" id="YP_010801073.1">
    <property type="nucleotide sequence ID" value="NC_076944.1"/>
</dbReference>
<keyword evidence="2" id="KW-1185">Reference proteome</keyword>
<dbReference type="KEGG" id="vg:80539758"/>